<name>A0A1I7ZEU6_9BILA</name>
<dbReference type="Proteomes" id="UP000095287">
    <property type="component" value="Unplaced"/>
</dbReference>
<keyword evidence="4 7" id="KW-1133">Transmembrane helix</keyword>
<keyword evidence="3 7" id="KW-0812">Transmembrane</keyword>
<sequence>MYRRLPDPATMMFRAFLFLTFLFEPSFCAHESIKFDPFLQSEEYKCTQFLRDAMEDKAMEQYYSFNNLVIEVLSKPFPHRELISQRMLQGDLDAWKESFTVQYYKWLEYGQWWMIFGGSFVAVCLLFSVGYVLYRFCICCCRSRAKETTDREYDRCKRNFLNVVLSILAIANVFAGTALFISTQYMEYGVGELPRRVNNCIDDLNLYKRNTDEQVRKLLITDYQKLNHSLLTTFGKSGELIVGRIKEITGAGAVDQLLLAAKNASENS</sequence>
<accession>A0A1I7ZEU6</accession>
<evidence type="ECO:0000256" key="1">
    <source>
        <dbReference type="ARBA" id="ARBA00004141"/>
    </source>
</evidence>
<keyword evidence="5 7" id="KW-0472">Membrane</keyword>
<evidence type="ECO:0000256" key="8">
    <source>
        <dbReference type="SAM" id="SignalP"/>
    </source>
</evidence>
<evidence type="ECO:0000256" key="4">
    <source>
        <dbReference type="ARBA" id="ARBA00022989"/>
    </source>
</evidence>
<evidence type="ECO:0000256" key="3">
    <source>
        <dbReference type="ARBA" id="ARBA00022692"/>
    </source>
</evidence>
<dbReference type="PANTHER" id="PTHR22730:SF1">
    <property type="entry name" value="PROMININ-LIKE PROTEIN"/>
    <property type="match status" value="1"/>
</dbReference>
<keyword evidence="9" id="KW-1185">Reference proteome</keyword>
<organism evidence="9 10">
    <name type="scientific">Steinernema glaseri</name>
    <dbReference type="NCBI Taxonomy" id="37863"/>
    <lineage>
        <taxon>Eukaryota</taxon>
        <taxon>Metazoa</taxon>
        <taxon>Ecdysozoa</taxon>
        <taxon>Nematoda</taxon>
        <taxon>Chromadorea</taxon>
        <taxon>Rhabditida</taxon>
        <taxon>Tylenchina</taxon>
        <taxon>Panagrolaimomorpha</taxon>
        <taxon>Strongyloidoidea</taxon>
        <taxon>Steinernematidae</taxon>
        <taxon>Steinernema</taxon>
    </lineage>
</organism>
<reference evidence="10" key="1">
    <citation type="submission" date="2016-11" db="UniProtKB">
        <authorList>
            <consortium name="WormBaseParasite"/>
        </authorList>
    </citation>
    <scope>IDENTIFICATION</scope>
</reference>
<comment type="similarity">
    <text evidence="2">Belongs to the prominin family.</text>
</comment>
<evidence type="ECO:0000256" key="5">
    <source>
        <dbReference type="ARBA" id="ARBA00023136"/>
    </source>
</evidence>
<feature type="transmembrane region" description="Helical" evidence="7">
    <location>
        <begin position="160"/>
        <end position="181"/>
    </location>
</feature>
<evidence type="ECO:0000256" key="6">
    <source>
        <dbReference type="ARBA" id="ARBA00023180"/>
    </source>
</evidence>
<protein>
    <submittedName>
        <fullName evidence="10">Protein tweety homolog</fullName>
    </submittedName>
</protein>
<proteinExistence type="inferred from homology"/>
<evidence type="ECO:0000256" key="7">
    <source>
        <dbReference type="SAM" id="Phobius"/>
    </source>
</evidence>
<keyword evidence="6" id="KW-0325">Glycoprotein</keyword>
<evidence type="ECO:0000313" key="10">
    <source>
        <dbReference type="WBParaSite" id="L893_g25642.t3"/>
    </source>
</evidence>
<dbReference type="PANTHER" id="PTHR22730">
    <property type="entry name" value="PROMININ PROM PROTEIN"/>
    <property type="match status" value="1"/>
</dbReference>
<feature type="chain" id="PRO_5009313335" evidence="8">
    <location>
        <begin position="29"/>
        <end position="268"/>
    </location>
</feature>
<dbReference type="Pfam" id="PF05478">
    <property type="entry name" value="Prominin"/>
    <property type="match status" value="1"/>
</dbReference>
<dbReference type="GO" id="GO:0016020">
    <property type="term" value="C:membrane"/>
    <property type="evidence" value="ECO:0007669"/>
    <property type="project" value="UniProtKB-SubCell"/>
</dbReference>
<dbReference type="InterPro" id="IPR008795">
    <property type="entry name" value="Prominin"/>
</dbReference>
<feature type="signal peptide" evidence="8">
    <location>
        <begin position="1"/>
        <end position="28"/>
    </location>
</feature>
<keyword evidence="8" id="KW-0732">Signal</keyword>
<evidence type="ECO:0000313" key="9">
    <source>
        <dbReference type="Proteomes" id="UP000095287"/>
    </source>
</evidence>
<feature type="transmembrane region" description="Helical" evidence="7">
    <location>
        <begin position="112"/>
        <end position="134"/>
    </location>
</feature>
<dbReference type="WBParaSite" id="L893_g25642.t3">
    <property type="protein sequence ID" value="L893_g25642.t3"/>
    <property type="gene ID" value="L893_g25642"/>
</dbReference>
<comment type="subcellular location">
    <subcellularLocation>
        <location evidence="1">Membrane</location>
        <topology evidence="1">Multi-pass membrane protein</topology>
    </subcellularLocation>
</comment>
<evidence type="ECO:0000256" key="2">
    <source>
        <dbReference type="ARBA" id="ARBA00006058"/>
    </source>
</evidence>
<dbReference type="AlphaFoldDB" id="A0A1I7ZEU6"/>